<name>A0A4Z2DWU5_SCHJA</name>
<dbReference type="EMBL" id="SKCS01000015">
    <property type="protein sequence ID" value="TNN20986.1"/>
    <property type="molecule type" value="Genomic_DNA"/>
</dbReference>
<gene>
    <name evidence="2" type="ORF">EWB00_001386</name>
</gene>
<proteinExistence type="predicted"/>
<accession>A0A4Z2DWU5</accession>
<comment type="caution">
    <text evidence="2">The sequence shown here is derived from an EMBL/GenBank/DDBJ whole genome shotgun (WGS) entry which is preliminary data.</text>
</comment>
<evidence type="ECO:0000313" key="2">
    <source>
        <dbReference type="EMBL" id="TNN20986.1"/>
    </source>
</evidence>
<organism evidence="2 3">
    <name type="scientific">Schistosoma japonicum</name>
    <name type="common">Blood fluke</name>
    <dbReference type="NCBI Taxonomy" id="6182"/>
    <lineage>
        <taxon>Eukaryota</taxon>
        <taxon>Metazoa</taxon>
        <taxon>Spiralia</taxon>
        <taxon>Lophotrochozoa</taxon>
        <taxon>Platyhelminthes</taxon>
        <taxon>Trematoda</taxon>
        <taxon>Digenea</taxon>
        <taxon>Strigeidida</taxon>
        <taxon>Schistosomatoidea</taxon>
        <taxon>Schistosomatidae</taxon>
        <taxon>Schistosoma</taxon>
    </lineage>
</organism>
<feature type="transmembrane region" description="Helical" evidence="1">
    <location>
        <begin position="106"/>
        <end position="127"/>
    </location>
</feature>
<protein>
    <submittedName>
        <fullName evidence="2">WD repeat-containing-like protein</fullName>
    </submittedName>
</protein>
<keyword evidence="1" id="KW-0472">Membrane</keyword>
<keyword evidence="1" id="KW-0812">Transmembrane</keyword>
<keyword evidence="1" id="KW-1133">Transmembrane helix</keyword>
<sequence>MDEITMKDKLCITLEDLFLTLQNSGEPIGEAEMSEYMAILWGIIPEGGRHENFEDIDQEKIEKELETHMSTLLNAETFGCVYYLMNYIGHPCEQYQRITTKSSFRFVIVFVSVKTTMTYSLYVGLFVRRYD</sequence>
<evidence type="ECO:0000256" key="1">
    <source>
        <dbReference type="SAM" id="Phobius"/>
    </source>
</evidence>
<keyword evidence="3" id="KW-1185">Reference proteome</keyword>
<dbReference type="Proteomes" id="UP000311919">
    <property type="component" value="Unassembled WGS sequence"/>
</dbReference>
<dbReference type="AlphaFoldDB" id="A0A4Z2DWU5"/>
<dbReference type="STRING" id="6182.A0A4Z2DWU5"/>
<evidence type="ECO:0000313" key="3">
    <source>
        <dbReference type="Proteomes" id="UP000311919"/>
    </source>
</evidence>
<reference evidence="2 3" key="1">
    <citation type="submission" date="2019-03" db="EMBL/GenBank/DDBJ databases">
        <title>An improved genome assembly of the fluke Schistosoma japonicum.</title>
        <authorList>
            <person name="Hu W."/>
            <person name="Luo F."/>
            <person name="Yin M."/>
            <person name="Mo X."/>
            <person name="Sun C."/>
            <person name="Wu Q."/>
            <person name="Zhu B."/>
            <person name="Xiang M."/>
            <person name="Wang J."/>
            <person name="Wang Y."/>
            <person name="Zhang T."/>
            <person name="Xu B."/>
            <person name="Zheng H."/>
            <person name="Feng Z."/>
        </authorList>
    </citation>
    <scope>NUCLEOTIDE SEQUENCE [LARGE SCALE GENOMIC DNA]</scope>
    <source>
        <strain evidence="2">HuSjv2</strain>
        <tissue evidence="2">Worms</tissue>
    </source>
</reference>